<evidence type="ECO:0000313" key="3">
    <source>
        <dbReference type="Proteomes" id="UP000697995"/>
    </source>
</evidence>
<evidence type="ECO:0000256" key="1">
    <source>
        <dbReference type="SAM" id="MobiDB-lite"/>
    </source>
</evidence>
<accession>A0ABS1D650</accession>
<name>A0ABS1D650_9PROT</name>
<dbReference type="Proteomes" id="UP000697995">
    <property type="component" value="Unassembled WGS sequence"/>
</dbReference>
<evidence type="ECO:0000313" key="2">
    <source>
        <dbReference type="EMBL" id="MBK1661968.1"/>
    </source>
</evidence>
<feature type="non-terminal residue" evidence="2">
    <location>
        <position position="101"/>
    </location>
</feature>
<dbReference type="EMBL" id="NRSG01000415">
    <property type="protein sequence ID" value="MBK1661968.1"/>
    <property type="molecule type" value="Genomic_DNA"/>
</dbReference>
<feature type="compositionally biased region" description="Pro residues" evidence="1">
    <location>
        <begin position="81"/>
        <end position="93"/>
    </location>
</feature>
<organism evidence="2 3">
    <name type="scientific">Paracraurococcus ruber</name>
    <dbReference type="NCBI Taxonomy" id="77675"/>
    <lineage>
        <taxon>Bacteria</taxon>
        <taxon>Pseudomonadati</taxon>
        <taxon>Pseudomonadota</taxon>
        <taxon>Alphaproteobacteria</taxon>
        <taxon>Acetobacterales</taxon>
        <taxon>Roseomonadaceae</taxon>
        <taxon>Paracraurococcus</taxon>
    </lineage>
</organism>
<reference evidence="2 3" key="1">
    <citation type="journal article" date="2020" name="Microorganisms">
        <title>Osmotic Adaptation and Compatible Solute Biosynthesis of Phototrophic Bacteria as Revealed from Genome Analyses.</title>
        <authorList>
            <person name="Imhoff J.F."/>
            <person name="Rahn T."/>
            <person name="Kunzel S."/>
            <person name="Keller A."/>
            <person name="Neulinger S.C."/>
        </authorList>
    </citation>
    <scope>NUCLEOTIDE SEQUENCE [LARGE SCALE GENOMIC DNA]</scope>
    <source>
        <strain evidence="2 3">DSM 15382</strain>
    </source>
</reference>
<sequence>MRPLILAAIAAGLLSGLPGPGTPPAAAQPRCDCQPQPACFARCPGAPMPAARSSILGLAGSSPGFAMEALTTEEAERNAGPAPPAAAPAPAPARPEGEGKR</sequence>
<proteinExistence type="predicted"/>
<comment type="caution">
    <text evidence="2">The sequence shown here is derived from an EMBL/GenBank/DDBJ whole genome shotgun (WGS) entry which is preliminary data.</text>
</comment>
<keyword evidence="3" id="KW-1185">Reference proteome</keyword>
<feature type="region of interest" description="Disordered" evidence="1">
    <location>
        <begin position="71"/>
        <end position="101"/>
    </location>
</feature>
<gene>
    <name evidence="2" type="ORF">CKO45_27635</name>
</gene>
<protein>
    <submittedName>
        <fullName evidence="2">Uncharacterized protein</fullName>
    </submittedName>
</protein>